<gene>
    <name evidence="2" type="ORF">FHS18_002725</name>
</gene>
<dbReference type="AlphaFoldDB" id="A0A7W5AXN0"/>
<dbReference type="Proteomes" id="UP000570361">
    <property type="component" value="Unassembled WGS sequence"/>
</dbReference>
<accession>A0A7W5AXN0</accession>
<feature type="transmembrane region" description="Helical" evidence="1">
    <location>
        <begin position="7"/>
        <end position="28"/>
    </location>
</feature>
<keyword evidence="1" id="KW-1133">Transmembrane helix</keyword>
<name>A0A7W5AXN0_9BACL</name>
<keyword evidence="3" id="KW-1185">Reference proteome</keyword>
<evidence type="ECO:0000313" key="2">
    <source>
        <dbReference type="EMBL" id="MBB3110658.1"/>
    </source>
</evidence>
<comment type="caution">
    <text evidence="2">The sequence shown here is derived from an EMBL/GenBank/DDBJ whole genome shotgun (WGS) entry which is preliminary data.</text>
</comment>
<organism evidence="2 3">
    <name type="scientific">Paenibacillus phyllosphaerae</name>
    <dbReference type="NCBI Taxonomy" id="274593"/>
    <lineage>
        <taxon>Bacteria</taxon>
        <taxon>Bacillati</taxon>
        <taxon>Bacillota</taxon>
        <taxon>Bacilli</taxon>
        <taxon>Bacillales</taxon>
        <taxon>Paenibacillaceae</taxon>
        <taxon>Paenibacillus</taxon>
    </lineage>
</organism>
<keyword evidence="1" id="KW-0812">Transmembrane</keyword>
<proteinExistence type="predicted"/>
<protein>
    <submittedName>
        <fullName evidence="2">Uncharacterized protein</fullName>
    </submittedName>
</protein>
<evidence type="ECO:0000256" key="1">
    <source>
        <dbReference type="SAM" id="Phobius"/>
    </source>
</evidence>
<dbReference type="EMBL" id="JACHXK010000005">
    <property type="protein sequence ID" value="MBB3110658.1"/>
    <property type="molecule type" value="Genomic_DNA"/>
</dbReference>
<evidence type="ECO:0000313" key="3">
    <source>
        <dbReference type="Proteomes" id="UP000570361"/>
    </source>
</evidence>
<sequence>MFRRLNWGLIGALLFSVAVWCLIIMLIVRL</sequence>
<reference evidence="2 3" key="1">
    <citation type="submission" date="2020-08" db="EMBL/GenBank/DDBJ databases">
        <title>Genomic Encyclopedia of Type Strains, Phase III (KMG-III): the genomes of soil and plant-associated and newly described type strains.</title>
        <authorList>
            <person name="Whitman W."/>
        </authorList>
    </citation>
    <scope>NUCLEOTIDE SEQUENCE [LARGE SCALE GENOMIC DNA]</scope>
    <source>
        <strain evidence="2 3">CECT 5862</strain>
    </source>
</reference>
<keyword evidence="1" id="KW-0472">Membrane</keyword>